<comment type="similarity">
    <text evidence="2">Belongs to the isochorismate synthase family.</text>
</comment>
<gene>
    <name evidence="7" type="ORF">H0A68_11270</name>
</gene>
<accession>A0A853F9T8</accession>
<keyword evidence="8" id="KW-1185">Reference proteome</keyword>
<dbReference type="EC" id="5.4.4.2" evidence="3"/>
<dbReference type="GO" id="GO:0008909">
    <property type="term" value="F:isochorismate synthase activity"/>
    <property type="evidence" value="ECO:0007669"/>
    <property type="project" value="UniProtKB-EC"/>
</dbReference>
<dbReference type="Proteomes" id="UP000580517">
    <property type="component" value="Unassembled WGS sequence"/>
</dbReference>
<evidence type="ECO:0000256" key="5">
    <source>
        <dbReference type="ARBA" id="ARBA00041564"/>
    </source>
</evidence>
<dbReference type="PANTHER" id="PTHR42839">
    <property type="entry name" value="ISOCHORISMATE SYNTHASE ENTC"/>
    <property type="match status" value="1"/>
</dbReference>
<evidence type="ECO:0000313" key="8">
    <source>
        <dbReference type="Proteomes" id="UP000580517"/>
    </source>
</evidence>
<dbReference type="SUPFAM" id="SSF56322">
    <property type="entry name" value="ADC synthase"/>
    <property type="match status" value="1"/>
</dbReference>
<evidence type="ECO:0000256" key="3">
    <source>
        <dbReference type="ARBA" id="ARBA00012824"/>
    </source>
</evidence>
<proteinExistence type="inferred from homology"/>
<reference evidence="7 8" key="1">
    <citation type="submission" date="2020-07" db="EMBL/GenBank/DDBJ databases">
        <title>Taxonomic revisions and descriptions of new bacterial species based on genomic comparisons in the high-G+C-content subgroup of the family Alcaligenaceae.</title>
        <authorList>
            <person name="Szabo A."/>
            <person name="Felfoldi T."/>
        </authorList>
    </citation>
    <scope>NUCLEOTIDE SEQUENCE [LARGE SCALE GENOMIC DNA]</scope>
    <source>
        <strain evidence="7 8">DSM 25264</strain>
    </source>
</reference>
<comment type="catalytic activity">
    <reaction evidence="1">
        <text>chorismate = isochorismate</text>
        <dbReference type="Rhea" id="RHEA:18985"/>
        <dbReference type="ChEBI" id="CHEBI:29748"/>
        <dbReference type="ChEBI" id="CHEBI:29780"/>
        <dbReference type="EC" id="5.4.4.2"/>
    </reaction>
</comment>
<dbReference type="Gene3D" id="3.60.120.10">
    <property type="entry name" value="Anthranilate synthase"/>
    <property type="match status" value="1"/>
</dbReference>
<dbReference type="GO" id="GO:0009697">
    <property type="term" value="P:salicylic acid biosynthetic process"/>
    <property type="evidence" value="ECO:0007669"/>
    <property type="project" value="TreeGrafter"/>
</dbReference>
<evidence type="ECO:0000313" key="7">
    <source>
        <dbReference type="EMBL" id="NYT37454.1"/>
    </source>
</evidence>
<dbReference type="InterPro" id="IPR004561">
    <property type="entry name" value="IsoChor_synthase"/>
</dbReference>
<evidence type="ECO:0000256" key="4">
    <source>
        <dbReference type="ARBA" id="ARBA00023235"/>
    </source>
</evidence>
<dbReference type="InterPro" id="IPR015890">
    <property type="entry name" value="Chorismate_C"/>
</dbReference>
<feature type="domain" description="Chorismate-utilising enzyme C-terminal" evidence="6">
    <location>
        <begin position="134"/>
        <end position="396"/>
    </location>
</feature>
<dbReference type="OrthoDB" id="9806579at2"/>
<name>A0A853F9T8_9BURK</name>
<evidence type="ECO:0000256" key="2">
    <source>
        <dbReference type="ARBA" id="ARBA00005297"/>
    </source>
</evidence>
<dbReference type="InterPro" id="IPR005801">
    <property type="entry name" value="ADC_synthase"/>
</dbReference>
<dbReference type="EMBL" id="JACCEW010000003">
    <property type="protein sequence ID" value="NYT37454.1"/>
    <property type="molecule type" value="Genomic_DNA"/>
</dbReference>
<evidence type="ECO:0000256" key="1">
    <source>
        <dbReference type="ARBA" id="ARBA00000799"/>
    </source>
</evidence>
<organism evidence="7 8">
    <name type="scientific">Allopusillimonas soli</name>
    <dbReference type="NCBI Taxonomy" id="659016"/>
    <lineage>
        <taxon>Bacteria</taxon>
        <taxon>Pseudomonadati</taxon>
        <taxon>Pseudomonadota</taxon>
        <taxon>Betaproteobacteria</taxon>
        <taxon>Burkholderiales</taxon>
        <taxon>Alcaligenaceae</taxon>
        <taxon>Allopusillimonas</taxon>
    </lineage>
</organism>
<protein>
    <recommendedName>
        <fullName evidence="3">isochorismate synthase</fullName>
        <ecNumber evidence="3">5.4.4.2</ecNumber>
    </recommendedName>
    <alternativeName>
        <fullName evidence="5">Isochorismate mutase</fullName>
    </alternativeName>
</protein>
<dbReference type="Pfam" id="PF00425">
    <property type="entry name" value="Chorismate_bind"/>
    <property type="match status" value="1"/>
</dbReference>
<dbReference type="PANTHER" id="PTHR42839:SF2">
    <property type="entry name" value="ISOCHORISMATE SYNTHASE ENTC"/>
    <property type="match status" value="1"/>
</dbReference>
<dbReference type="AlphaFoldDB" id="A0A853F9T8"/>
<sequence length="405" mass="43744">MARKARAPAESASDARTSHSADGWLVDGFAVGDFFFASPTLQQRGWRAPDMVSAYQPADRDVVASLFARAREHGIGDPVMFGLIPFDAAQAASLAIPSRYACAGIPDYSKPGAAETRGAGRPGILSREPVPAPEAYGDMVRKALVLFDRGEVKKIVLSRAMDVVLDRLLDYARLLPDLLARNAHGYTFAIPVWGQGGDAAPTGVMVGASPELLVRREGDRIHVNPLAGSIGRHADPDTDRVRREGLARSEKDLREHGYVVSDIVRILRANCDELDVPDGPSVIGTDTLWHLSTYITGRLRDPSMTALDLSRALHPTPAICGHPTQLAFGHIKDLEPFERGYFAGLVGWQRADGDGEWALALRCALHDGDRALRLYAGAGTVAGSDPDSEIKETATKMETFMRAIS</sequence>
<dbReference type="NCBIfam" id="TIGR00543">
    <property type="entry name" value="isochor_syn"/>
    <property type="match status" value="1"/>
</dbReference>
<comment type="caution">
    <text evidence="7">The sequence shown here is derived from an EMBL/GenBank/DDBJ whole genome shotgun (WGS) entry which is preliminary data.</text>
</comment>
<dbReference type="RefSeq" id="WP_129969403.1">
    <property type="nucleotide sequence ID" value="NZ_JACCEW010000003.1"/>
</dbReference>
<keyword evidence="4 7" id="KW-0413">Isomerase</keyword>
<evidence type="ECO:0000259" key="6">
    <source>
        <dbReference type="Pfam" id="PF00425"/>
    </source>
</evidence>